<organism evidence="1">
    <name type="scientific">marine sediment metagenome</name>
    <dbReference type="NCBI Taxonomy" id="412755"/>
    <lineage>
        <taxon>unclassified sequences</taxon>
        <taxon>metagenomes</taxon>
        <taxon>ecological metagenomes</taxon>
    </lineage>
</organism>
<accession>A0A0F9ICQ4</accession>
<dbReference type="EMBL" id="LAZR01019688">
    <property type="protein sequence ID" value="KKL91605.1"/>
    <property type="molecule type" value="Genomic_DNA"/>
</dbReference>
<evidence type="ECO:0000313" key="1">
    <source>
        <dbReference type="EMBL" id="KKL91605.1"/>
    </source>
</evidence>
<sequence>MKQYPRKSAENASLLGAWRQPATSVCTPLKARRGWHKARREGRLGEQVTRKFELSYGVKESKAAARRMRLSIS</sequence>
<name>A0A0F9ICQ4_9ZZZZ</name>
<proteinExistence type="predicted"/>
<reference evidence="1" key="1">
    <citation type="journal article" date="2015" name="Nature">
        <title>Complex archaea that bridge the gap between prokaryotes and eukaryotes.</title>
        <authorList>
            <person name="Spang A."/>
            <person name="Saw J.H."/>
            <person name="Jorgensen S.L."/>
            <person name="Zaremba-Niedzwiedzka K."/>
            <person name="Martijn J."/>
            <person name="Lind A.E."/>
            <person name="van Eijk R."/>
            <person name="Schleper C."/>
            <person name="Guy L."/>
            <person name="Ettema T.J."/>
        </authorList>
    </citation>
    <scope>NUCLEOTIDE SEQUENCE</scope>
</reference>
<dbReference type="AlphaFoldDB" id="A0A0F9ICQ4"/>
<comment type="caution">
    <text evidence="1">The sequence shown here is derived from an EMBL/GenBank/DDBJ whole genome shotgun (WGS) entry which is preliminary data.</text>
</comment>
<gene>
    <name evidence="1" type="ORF">LCGC14_1893050</name>
</gene>
<protein>
    <submittedName>
        <fullName evidence="1">Uncharacterized protein</fullName>
    </submittedName>
</protein>